<organism evidence="1">
    <name type="scientific">Medicago truncatula</name>
    <name type="common">Barrel medic</name>
    <name type="synonym">Medicago tribuloides</name>
    <dbReference type="NCBI Taxonomy" id="3880"/>
    <lineage>
        <taxon>Eukaryota</taxon>
        <taxon>Viridiplantae</taxon>
        <taxon>Streptophyta</taxon>
        <taxon>Embryophyta</taxon>
        <taxon>Tracheophyta</taxon>
        <taxon>Spermatophyta</taxon>
        <taxon>Magnoliopsida</taxon>
        <taxon>eudicotyledons</taxon>
        <taxon>Gunneridae</taxon>
        <taxon>Pentapetalae</taxon>
        <taxon>rosids</taxon>
        <taxon>fabids</taxon>
        <taxon>Fabales</taxon>
        <taxon>Fabaceae</taxon>
        <taxon>Papilionoideae</taxon>
        <taxon>50 kb inversion clade</taxon>
        <taxon>NPAAA clade</taxon>
        <taxon>Hologalegina</taxon>
        <taxon>IRL clade</taxon>
        <taxon>Trifolieae</taxon>
        <taxon>Medicago</taxon>
    </lineage>
</organism>
<sequence length="99" mass="11331">MHIQNTCNEEPMALLTAKRFIQNFSVVLILHGTKWAGSPESTVHTVLLLLGIRVCKTGPDIVFHCRIEICRNLRLIRTRRHSSFVHIKLHVIPSSFFSV</sequence>
<proteinExistence type="predicted"/>
<reference evidence="1" key="1">
    <citation type="journal article" date="2018" name="Nat. Plants">
        <title>Whole-genome landscape of Medicago truncatula symbiotic genes.</title>
        <authorList>
            <person name="Pecrix Y."/>
            <person name="Gamas P."/>
            <person name="Carrere S."/>
        </authorList>
    </citation>
    <scope>NUCLEOTIDE SEQUENCE</scope>
    <source>
        <tissue evidence="1">Leaves</tissue>
    </source>
</reference>
<protein>
    <submittedName>
        <fullName evidence="1">Uncharacterized protein</fullName>
    </submittedName>
</protein>
<name>A0A396GJQ9_MEDTR</name>
<dbReference type="Proteomes" id="UP000265566">
    <property type="component" value="Chromosome 8"/>
</dbReference>
<evidence type="ECO:0000313" key="1">
    <source>
        <dbReference type="EMBL" id="RHN38905.1"/>
    </source>
</evidence>
<dbReference type="AlphaFoldDB" id="A0A396GJQ9"/>
<gene>
    <name evidence="1" type="ORF">MtrunA17_Chr8g0338151</name>
</gene>
<dbReference type="EMBL" id="PSQE01000008">
    <property type="protein sequence ID" value="RHN38905.1"/>
    <property type="molecule type" value="Genomic_DNA"/>
</dbReference>
<comment type="caution">
    <text evidence="1">The sequence shown here is derived from an EMBL/GenBank/DDBJ whole genome shotgun (WGS) entry which is preliminary data.</text>
</comment>
<accession>A0A396GJQ9</accession>
<dbReference type="Gramene" id="rna44882">
    <property type="protein sequence ID" value="RHN38905.1"/>
    <property type="gene ID" value="gene44882"/>
</dbReference>